<accession>A0ABY1P746</accession>
<reference evidence="1 2" key="1">
    <citation type="submission" date="2017-05" db="EMBL/GenBank/DDBJ databases">
        <authorList>
            <person name="Varghese N."/>
            <person name="Submissions S."/>
        </authorList>
    </citation>
    <scope>NUCLEOTIDE SEQUENCE [LARGE SCALE GENOMIC DNA]</scope>
    <source>
        <strain evidence="1 2">DSM 15360</strain>
    </source>
</reference>
<keyword evidence="2" id="KW-1185">Reference proteome</keyword>
<protein>
    <submittedName>
        <fullName evidence="1">Uncharacterized protein</fullName>
    </submittedName>
</protein>
<comment type="caution">
    <text evidence="1">The sequence shown here is derived from an EMBL/GenBank/DDBJ whole genome shotgun (WGS) entry which is preliminary data.</text>
</comment>
<gene>
    <name evidence="1" type="ORF">SAMN06265367_10519</name>
</gene>
<dbReference type="Proteomes" id="UP001157915">
    <property type="component" value="Unassembled WGS sequence"/>
</dbReference>
<evidence type="ECO:0000313" key="2">
    <source>
        <dbReference type="Proteomes" id="UP001157915"/>
    </source>
</evidence>
<organism evidence="1 2">
    <name type="scientific">Algoriphagus winogradskyi</name>
    <dbReference type="NCBI Taxonomy" id="237017"/>
    <lineage>
        <taxon>Bacteria</taxon>
        <taxon>Pseudomonadati</taxon>
        <taxon>Bacteroidota</taxon>
        <taxon>Cytophagia</taxon>
        <taxon>Cytophagales</taxon>
        <taxon>Cyclobacteriaceae</taxon>
        <taxon>Algoriphagus</taxon>
    </lineage>
</organism>
<evidence type="ECO:0000313" key="1">
    <source>
        <dbReference type="EMBL" id="SMP27054.1"/>
    </source>
</evidence>
<dbReference type="EMBL" id="FXUA01000005">
    <property type="protein sequence ID" value="SMP27054.1"/>
    <property type="molecule type" value="Genomic_DNA"/>
</dbReference>
<name>A0ABY1P746_9BACT</name>
<proteinExistence type="predicted"/>
<sequence length="416" mass="47065">MISSCTQEQDLEIPKDELQLIRTYMEGELAGKSTFDNQPLEMDWKNAVVTKEHYEIPLLRPLLGFVPKYQDVETRLLVPNGNMEKYSFMTLDTEEIIGGLSFIELTSDPDKTSLDTYRHMNFSKDLQPGDFVYKRATASDPNAYMPVQCEPATIIYYEKDCYIIASTLVNCSEWREVERVEIEICGPDGIIGGNNYKVIQIDMKDISECHQDLIRDLIGGTNTEIKKILNMFNDEATTSVPYNLKFQYGNCGTATACTSPQITNNYAIVSYNQSVISNATDLSMARSTMHEVLHAYLVYELEYPNDCDLNCLLNDYIAIYGGEDLNPVHHNLFVETKFLNDIAVELKNYASSVGYNVGVIGDQYFKDMAWGGLHDTDVFKNTLTLSEQQRINNRYNAELNNTNVGNIAPIGTLLCD</sequence>
<dbReference type="RefSeq" id="WP_283413484.1">
    <property type="nucleotide sequence ID" value="NZ_FXUA01000005.1"/>
</dbReference>